<feature type="domain" description="N-acetyltransferase" evidence="1">
    <location>
        <begin position="190"/>
        <end position="339"/>
    </location>
</feature>
<dbReference type="SUPFAM" id="SSF55729">
    <property type="entry name" value="Acyl-CoA N-acyltransferases (Nat)"/>
    <property type="match status" value="1"/>
</dbReference>
<sequence>MTRRRAIAVLGGRPGNAGTDALRLAELIGEELARRGYGVISGGEGGVAAAVNKGCQAVGGDTLALLKWNRLSDAEDGTTWALPTSMDLARSNILNWCGDGMIAFEGRYGTLTEIGLALDTGRPLLVLGNHPFLTAEALAAPTCRVVPDPRPEDAAGLVDLLEALIADGEQVSVRPGAAVVEDDQVDESGIGLRRAIPGDLELFRRAFGDADVRAWRALEPTDGVLSRFQHERCLVVLERERPVGFLEYRTDADPDFDHIQLDAVAVADAADRGRSIGTRALRLFAESVFAAGRHRITVAPNAGNGAAVRCLTKVGFQQVGLMRAYERHGDTWRDALLMDLVPGDLAGRVSASPPATAGRHG</sequence>
<evidence type="ECO:0000313" key="2">
    <source>
        <dbReference type="EMBL" id="MBM9503808.1"/>
    </source>
</evidence>
<name>A0ABS2TKE7_9ACTN</name>
<dbReference type="SUPFAM" id="SSF102405">
    <property type="entry name" value="MCP/YpsA-like"/>
    <property type="match status" value="1"/>
</dbReference>
<dbReference type="Pfam" id="PF18306">
    <property type="entry name" value="LDcluster4"/>
    <property type="match status" value="1"/>
</dbReference>
<dbReference type="Proteomes" id="UP000749040">
    <property type="component" value="Unassembled WGS sequence"/>
</dbReference>
<accession>A0ABS2TKE7</accession>
<evidence type="ECO:0000259" key="1">
    <source>
        <dbReference type="PROSITE" id="PS51186"/>
    </source>
</evidence>
<dbReference type="Gene3D" id="3.40.50.450">
    <property type="match status" value="1"/>
</dbReference>
<dbReference type="Gene3D" id="3.40.630.30">
    <property type="match status" value="1"/>
</dbReference>
<organism evidence="2 3">
    <name type="scientific">Actinacidiphila acididurans</name>
    <dbReference type="NCBI Taxonomy" id="2784346"/>
    <lineage>
        <taxon>Bacteria</taxon>
        <taxon>Bacillati</taxon>
        <taxon>Actinomycetota</taxon>
        <taxon>Actinomycetes</taxon>
        <taxon>Kitasatosporales</taxon>
        <taxon>Streptomycetaceae</taxon>
        <taxon>Actinacidiphila</taxon>
    </lineage>
</organism>
<dbReference type="RefSeq" id="WP_205355665.1">
    <property type="nucleotide sequence ID" value="NZ_JADKYB010000002.1"/>
</dbReference>
<protein>
    <submittedName>
        <fullName evidence="2">GNAT family N-acetyltransferase</fullName>
    </submittedName>
</protein>
<dbReference type="PROSITE" id="PS51186">
    <property type="entry name" value="GNAT"/>
    <property type="match status" value="1"/>
</dbReference>
<evidence type="ECO:0000313" key="3">
    <source>
        <dbReference type="Proteomes" id="UP000749040"/>
    </source>
</evidence>
<dbReference type="InterPro" id="IPR016181">
    <property type="entry name" value="Acyl_CoA_acyltransferase"/>
</dbReference>
<dbReference type="Pfam" id="PF00583">
    <property type="entry name" value="Acetyltransf_1"/>
    <property type="match status" value="1"/>
</dbReference>
<reference evidence="2 3" key="1">
    <citation type="submission" date="2021-01" db="EMBL/GenBank/DDBJ databases">
        <title>Streptomyces acididurans sp. nov., isolated from a peat swamp forest soil.</title>
        <authorList>
            <person name="Chantavorakit T."/>
            <person name="Duangmal K."/>
        </authorList>
    </citation>
    <scope>NUCLEOTIDE SEQUENCE [LARGE SCALE GENOMIC DNA]</scope>
    <source>
        <strain evidence="2 3">KK5PA1</strain>
    </source>
</reference>
<proteinExistence type="predicted"/>
<dbReference type="EMBL" id="JADKYB010000002">
    <property type="protein sequence ID" value="MBM9503808.1"/>
    <property type="molecule type" value="Genomic_DNA"/>
</dbReference>
<comment type="caution">
    <text evidence="2">The sequence shown here is derived from an EMBL/GenBank/DDBJ whole genome shotgun (WGS) entry which is preliminary data.</text>
</comment>
<dbReference type="InterPro" id="IPR000182">
    <property type="entry name" value="GNAT_dom"/>
</dbReference>
<gene>
    <name evidence="2" type="ORF">ITX44_04515</name>
</gene>
<keyword evidence="3" id="KW-1185">Reference proteome</keyword>
<dbReference type="InterPro" id="IPR041164">
    <property type="entry name" value="LDcluster4"/>
</dbReference>